<dbReference type="Proteomes" id="UP001302367">
    <property type="component" value="Chromosome 8"/>
</dbReference>
<evidence type="ECO:0000313" key="6">
    <source>
        <dbReference type="Proteomes" id="UP001302367"/>
    </source>
</evidence>
<dbReference type="OrthoDB" id="1263307at2759"/>
<evidence type="ECO:0000313" key="5">
    <source>
        <dbReference type="Proteomes" id="UP000230605"/>
    </source>
</evidence>
<dbReference type="InterPro" id="IPR029058">
    <property type="entry name" value="AB_hydrolase_fold"/>
</dbReference>
<dbReference type="SUPFAM" id="SSF53474">
    <property type="entry name" value="alpha/beta-Hydrolases"/>
    <property type="match status" value="1"/>
</dbReference>
<feature type="region of interest" description="Disordered" evidence="1">
    <location>
        <begin position="25"/>
        <end position="50"/>
    </location>
</feature>
<evidence type="ECO:0000313" key="4">
    <source>
        <dbReference type="EMBL" id="WPB07406.1"/>
    </source>
</evidence>
<dbReference type="PANTHER" id="PTHR37017">
    <property type="entry name" value="AB HYDROLASE-1 DOMAIN-CONTAINING PROTEIN-RELATED"/>
    <property type="match status" value="1"/>
</dbReference>
<dbReference type="PANTHER" id="PTHR37017:SF8">
    <property type="entry name" value="AB HYDROLASE-1 DOMAIN-CONTAINING PROTEIN"/>
    <property type="match status" value="1"/>
</dbReference>
<dbReference type="Pfam" id="PF12697">
    <property type="entry name" value="Abhydrolase_6"/>
    <property type="match status" value="1"/>
</dbReference>
<dbReference type="InterPro" id="IPR052897">
    <property type="entry name" value="Sec-Metab_Biosynth_Hydrolase"/>
</dbReference>
<evidence type="ECO:0000313" key="3">
    <source>
        <dbReference type="EMBL" id="PIA95781.1"/>
    </source>
</evidence>
<dbReference type="InterPro" id="IPR000073">
    <property type="entry name" value="AB_hydrolase_1"/>
</dbReference>
<gene>
    <name evidence="3" type="ORF">CB0940_10679</name>
    <name evidence="4" type="ORF">RHO25_012067</name>
</gene>
<dbReference type="EMBL" id="CP134191">
    <property type="protein sequence ID" value="WPB07406.1"/>
    <property type="molecule type" value="Genomic_DNA"/>
</dbReference>
<dbReference type="Gene3D" id="3.40.50.1820">
    <property type="entry name" value="alpha/beta hydrolase"/>
    <property type="match status" value="1"/>
</dbReference>
<accession>A0A2G5HTB7</accession>
<proteinExistence type="predicted"/>
<organism evidence="3 5">
    <name type="scientific">Cercospora beticola</name>
    <name type="common">Sugarbeet leaf spot fungus</name>
    <dbReference type="NCBI Taxonomy" id="122368"/>
    <lineage>
        <taxon>Eukaryota</taxon>
        <taxon>Fungi</taxon>
        <taxon>Dikarya</taxon>
        <taxon>Ascomycota</taxon>
        <taxon>Pezizomycotina</taxon>
        <taxon>Dothideomycetes</taxon>
        <taxon>Dothideomycetidae</taxon>
        <taxon>Mycosphaerellales</taxon>
        <taxon>Mycosphaerellaceae</taxon>
        <taxon>Cercospora</taxon>
    </lineage>
</organism>
<sequence length="300" mass="33210">MEKIKALLRKCNCFASRPAAEWEDTAIPIDPRSKIRSPSPSPSRDSVKHNTNKTSIVVAHGAFHTSWHYQTFSEAVQKHTKIDRILVPQQSSSGPSPPDNCFDADVKLLHNTIATELLEGRDVLLVCHSYGAIPGCEALADLPLARPGTTGKLLGIVFVSAFVTEAGQSLVTSKMGGRASWVKIDGPLSHVLNPIPTLYNTCPPTLTPSLVSHIVPQASSSFMTPTKHDLWKSFPCTYIRCLKDQAMVPTEQDFYIDRLKRFRPDTKVRKIEADHVPFASVPDELARMMEEVVEELRDGK</sequence>
<evidence type="ECO:0000256" key="1">
    <source>
        <dbReference type="SAM" id="MobiDB-lite"/>
    </source>
</evidence>
<dbReference type="AlphaFoldDB" id="A0A2G5HTB7"/>
<evidence type="ECO:0000259" key="2">
    <source>
        <dbReference type="Pfam" id="PF12697"/>
    </source>
</evidence>
<protein>
    <recommendedName>
        <fullName evidence="2">AB hydrolase-1 domain-containing protein</fullName>
    </recommendedName>
</protein>
<dbReference type="Proteomes" id="UP000230605">
    <property type="component" value="Chromosome 8"/>
</dbReference>
<reference evidence="3 5" key="1">
    <citation type="submission" date="2015-10" db="EMBL/GenBank/DDBJ databases">
        <title>The cercosporin biosynthetic gene cluster was horizontally transferred to several fungal lineages and shown to be expanded in Cercospora beticola based on microsynteny with recipient genomes.</title>
        <authorList>
            <person name="De Jonge R."/>
            <person name="Ebert M.K."/>
            <person name="Suttle J.C."/>
            <person name="Jurick Ii W.M."/>
            <person name="Secor G.A."/>
            <person name="Thomma B.P."/>
            <person name="Van De Peer Y."/>
            <person name="Bolton M.D."/>
        </authorList>
    </citation>
    <scope>NUCLEOTIDE SEQUENCE [LARGE SCALE GENOMIC DNA]</scope>
    <source>
        <strain evidence="3 5">09-40</strain>
    </source>
</reference>
<keyword evidence="6" id="KW-1185">Reference proteome</keyword>
<dbReference type="EMBL" id="LKMD01000103">
    <property type="protein sequence ID" value="PIA95781.1"/>
    <property type="molecule type" value="Genomic_DNA"/>
</dbReference>
<feature type="domain" description="AB hydrolase-1" evidence="2">
    <location>
        <begin position="56"/>
        <end position="287"/>
    </location>
</feature>
<name>A0A2G5HTB7_CERBT</name>
<reference evidence="4 6" key="2">
    <citation type="submission" date="2023-09" db="EMBL/GenBank/DDBJ databases">
        <title>Complete-Gapless Cercospora beticola genome.</title>
        <authorList>
            <person name="Wyatt N.A."/>
            <person name="Spanner R.E."/>
            <person name="Bolton M.D."/>
        </authorList>
    </citation>
    <scope>NUCLEOTIDE SEQUENCE [LARGE SCALE GENOMIC DNA]</scope>
    <source>
        <strain evidence="4">Cb09-40</strain>
    </source>
</reference>